<dbReference type="AlphaFoldDB" id="A0AAE1LA54"/>
<evidence type="ECO:0000313" key="2">
    <source>
        <dbReference type="EMBL" id="KAK3911945.1"/>
    </source>
</evidence>
<dbReference type="Proteomes" id="UP001219518">
    <property type="component" value="Unassembled WGS sequence"/>
</dbReference>
<reference evidence="2" key="1">
    <citation type="submission" date="2021-07" db="EMBL/GenBank/DDBJ databases">
        <authorList>
            <person name="Catto M.A."/>
            <person name="Jacobson A."/>
            <person name="Kennedy G."/>
            <person name="Labadie P."/>
            <person name="Hunt B.G."/>
            <person name="Srinivasan R."/>
        </authorList>
    </citation>
    <scope>NUCLEOTIDE SEQUENCE</scope>
    <source>
        <strain evidence="2">PL_HMW_Pooled</strain>
        <tissue evidence="2">Head</tissue>
    </source>
</reference>
<organism evidence="2 3">
    <name type="scientific">Frankliniella fusca</name>
    <dbReference type="NCBI Taxonomy" id="407009"/>
    <lineage>
        <taxon>Eukaryota</taxon>
        <taxon>Metazoa</taxon>
        <taxon>Ecdysozoa</taxon>
        <taxon>Arthropoda</taxon>
        <taxon>Hexapoda</taxon>
        <taxon>Insecta</taxon>
        <taxon>Pterygota</taxon>
        <taxon>Neoptera</taxon>
        <taxon>Paraneoptera</taxon>
        <taxon>Thysanoptera</taxon>
        <taxon>Terebrantia</taxon>
        <taxon>Thripoidea</taxon>
        <taxon>Thripidae</taxon>
        <taxon>Frankliniella</taxon>
    </lineage>
</organism>
<sequence length="117" mass="13694">MQTLVAKKLRFLVAKLKIMQKCFCDIDVDKLPGQQQRSKNKRSGKHSCILVENNSCSMKTLLDTRYNKYRFHLLIQENHYSDQKQKFCYGGRPCVICSFIVILYILFVQENASLLLN</sequence>
<evidence type="ECO:0000313" key="3">
    <source>
        <dbReference type="Proteomes" id="UP001219518"/>
    </source>
</evidence>
<reference evidence="2" key="2">
    <citation type="journal article" date="2023" name="BMC Genomics">
        <title>Pest status, molecular evolution, and epigenetic factors derived from the genome assembly of Frankliniella fusca, a thysanopteran phytovirus vector.</title>
        <authorList>
            <person name="Catto M.A."/>
            <person name="Labadie P.E."/>
            <person name="Jacobson A.L."/>
            <person name="Kennedy G.G."/>
            <person name="Srinivasan R."/>
            <person name="Hunt B.G."/>
        </authorList>
    </citation>
    <scope>NUCLEOTIDE SEQUENCE</scope>
    <source>
        <strain evidence="2">PL_HMW_Pooled</strain>
    </source>
</reference>
<name>A0AAE1LA54_9NEOP</name>
<evidence type="ECO:0000256" key="1">
    <source>
        <dbReference type="SAM" id="Phobius"/>
    </source>
</evidence>
<keyword evidence="1" id="KW-1133">Transmembrane helix</keyword>
<comment type="caution">
    <text evidence="2">The sequence shown here is derived from an EMBL/GenBank/DDBJ whole genome shotgun (WGS) entry which is preliminary data.</text>
</comment>
<feature type="transmembrane region" description="Helical" evidence="1">
    <location>
        <begin position="89"/>
        <end position="107"/>
    </location>
</feature>
<keyword evidence="1" id="KW-0472">Membrane</keyword>
<gene>
    <name evidence="2" type="ORF">KUF71_021514</name>
</gene>
<keyword evidence="3" id="KW-1185">Reference proteome</keyword>
<protein>
    <submittedName>
        <fullName evidence="2">Deoxyribodipyrimidine photo-lyase</fullName>
    </submittedName>
</protein>
<dbReference type="EMBL" id="JAHWGI010000289">
    <property type="protein sequence ID" value="KAK3911945.1"/>
    <property type="molecule type" value="Genomic_DNA"/>
</dbReference>
<proteinExistence type="predicted"/>
<accession>A0AAE1LA54</accession>
<keyword evidence="1" id="KW-0812">Transmembrane</keyword>